<reference evidence="2" key="1">
    <citation type="journal article" date="2019" name="Int. J. Syst. Evol. Microbiol.">
        <title>The Global Catalogue of Microorganisms (GCM) 10K type strain sequencing project: providing services to taxonomists for standard genome sequencing and annotation.</title>
        <authorList>
            <consortium name="The Broad Institute Genomics Platform"/>
            <consortium name="The Broad Institute Genome Sequencing Center for Infectious Disease"/>
            <person name="Wu L."/>
            <person name="Ma J."/>
        </authorList>
    </citation>
    <scope>NUCLEOTIDE SEQUENCE [LARGE SCALE GENOMIC DNA]</scope>
    <source>
        <strain evidence="2">JCM 17316</strain>
    </source>
</reference>
<comment type="caution">
    <text evidence="1">The sequence shown here is derived from an EMBL/GenBank/DDBJ whole genome shotgun (WGS) entry which is preliminary data.</text>
</comment>
<protein>
    <submittedName>
        <fullName evidence="1">Uncharacterized protein</fullName>
    </submittedName>
</protein>
<organism evidence="1 2">
    <name type="scientific">Actinomadura keratinilytica</name>
    <dbReference type="NCBI Taxonomy" id="547461"/>
    <lineage>
        <taxon>Bacteria</taxon>
        <taxon>Bacillati</taxon>
        <taxon>Actinomycetota</taxon>
        <taxon>Actinomycetes</taxon>
        <taxon>Streptosporangiales</taxon>
        <taxon>Thermomonosporaceae</taxon>
        <taxon>Actinomadura</taxon>
    </lineage>
</organism>
<proteinExistence type="predicted"/>
<dbReference type="Proteomes" id="UP001500266">
    <property type="component" value="Unassembled WGS sequence"/>
</dbReference>
<sequence>MGTAEETGRFEAFEAITPVGDGLVASGTAARVVHARRMVSRLMGGSLLPFV</sequence>
<gene>
    <name evidence="1" type="ORF">GCM10022416_24540</name>
</gene>
<evidence type="ECO:0000313" key="1">
    <source>
        <dbReference type="EMBL" id="GAA4138775.1"/>
    </source>
</evidence>
<dbReference type="EMBL" id="BAABDO010000027">
    <property type="protein sequence ID" value="GAA4138775.1"/>
    <property type="molecule type" value="Genomic_DNA"/>
</dbReference>
<keyword evidence="2" id="KW-1185">Reference proteome</keyword>
<name>A0ABP7YN52_9ACTN</name>
<accession>A0ABP7YN52</accession>
<evidence type="ECO:0000313" key="2">
    <source>
        <dbReference type="Proteomes" id="UP001500266"/>
    </source>
</evidence>